<keyword evidence="4 7" id="KW-0853">WD repeat</keyword>
<proteinExistence type="predicted"/>
<evidence type="ECO:0000313" key="10">
    <source>
        <dbReference type="EMBL" id="KAK9905484.1"/>
    </source>
</evidence>
<evidence type="ECO:0000256" key="2">
    <source>
        <dbReference type="ARBA" id="ARBA00022517"/>
    </source>
</evidence>
<keyword evidence="6" id="KW-0539">Nucleus</keyword>
<dbReference type="InterPro" id="IPR011047">
    <property type="entry name" value="Quinoprotein_ADH-like_sf"/>
</dbReference>
<dbReference type="Gene3D" id="2.130.10.10">
    <property type="entry name" value="YVTN repeat-like/Quinoprotein amine dehydrogenase"/>
    <property type="match status" value="3"/>
</dbReference>
<dbReference type="InterPro" id="IPR019775">
    <property type="entry name" value="WD40_repeat_CS"/>
</dbReference>
<feature type="repeat" description="WD" evidence="7">
    <location>
        <begin position="250"/>
        <end position="291"/>
    </location>
</feature>
<accession>A0ABR2YHH7</accession>
<keyword evidence="3" id="KW-0698">rRNA processing</keyword>
<dbReference type="InterPro" id="IPR001680">
    <property type="entry name" value="WD40_rpt"/>
</dbReference>
<evidence type="ECO:0000256" key="5">
    <source>
        <dbReference type="ARBA" id="ARBA00022737"/>
    </source>
</evidence>
<dbReference type="InterPro" id="IPR015943">
    <property type="entry name" value="WD40/YVTN_repeat-like_dom_sf"/>
</dbReference>
<evidence type="ECO:0000256" key="1">
    <source>
        <dbReference type="ARBA" id="ARBA00004604"/>
    </source>
</evidence>
<dbReference type="PROSITE" id="PS50294">
    <property type="entry name" value="WD_REPEATS_REGION"/>
    <property type="match status" value="2"/>
</dbReference>
<gene>
    <name evidence="10" type="ORF">WJX75_000709</name>
</gene>
<dbReference type="PANTHER" id="PTHR45176:SF1">
    <property type="entry name" value="TRANSDUCIN FAMILY PROTEIN _ WD-40 REPEAT FAMILY PROTEIN-RELATED"/>
    <property type="match status" value="1"/>
</dbReference>
<evidence type="ECO:0000256" key="4">
    <source>
        <dbReference type="ARBA" id="ARBA00022574"/>
    </source>
</evidence>
<dbReference type="Pfam" id="PF23869">
    <property type="entry name" value="Beta-prop_WDR75_1st"/>
    <property type="match status" value="2"/>
</dbReference>
<feature type="region of interest" description="Disordered" evidence="8">
    <location>
        <begin position="646"/>
        <end position="724"/>
    </location>
</feature>
<dbReference type="EMBL" id="JALJOT010000011">
    <property type="protein sequence ID" value="KAK9905484.1"/>
    <property type="molecule type" value="Genomic_DNA"/>
</dbReference>
<organism evidence="10 11">
    <name type="scientific">Coccomyxa subellipsoidea</name>
    <dbReference type="NCBI Taxonomy" id="248742"/>
    <lineage>
        <taxon>Eukaryota</taxon>
        <taxon>Viridiplantae</taxon>
        <taxon>Chlorophyta</taxon>
        <taxon>core chlorophytes</taxon>
        <taxon>Trebouxiophyceae</taxon>
        <taxon>Trebouxiophyceae incertae sedis</taxon>
        <taxon>Coccomyxaceae</taxon>
        <taxon>Coccomyxa</taxon>
    </lineage>
</organism>
<feature type="compositionally biased region" description="Low complexity" evidence="8">
    <location>
        <begin position="682"/>
        <end position="693"/>
    </location>
</feature>
<evidence type="ECO:0000256" key="7">
    <source>
        <dbReference type="PROSITE-ProRule" id="PRU00221"/>
    </source>
</evidence>
<dbReference type="Proteomes" id="UP001491310">
    <property type="component" value="Unassembled WGS sequence"/>
</dbReference>
<evidence type="ECO:0000256" key="8">
    <source>
        <dbReference type="SAM" id="MobiDB-lite"/>
    </source>
</evidence>
<dbReference type="SUPFAM" id="SSF50998">
    <property type="entry name" value="Quinoprotein alcohol dehydrogenase-like"/>
    <property type="match status" value="1"/>
</dbReference>
<reference evidence="10 11" key="1">
    <citation type="journal article" date="2024" name="Nat. Commun.">
        <title>Phylogenomics reveals the evolutionary origins of lichenization in chlorophyte algae.</title>
        <authorList>
            <person name="Puginier C."/>
            <person name="Libourel C."/>
            <person name="Otte J."/>
            <person name="Skaloud P."/>
            <person name="Haon M."/>
            <person name="Grisel S."/>
            <person name="Petersen M."/>
            <person name="Berrin J.G."/>
            <person name="Delaux P.M."/>
            <person name="Dal Grande F."/>
            <person name="Keller J."/>
        </authorList>
    </citation>
    <scope>NUCLEOTIDE SEQUENCE [LARGE SCALE GENOMIC DNA]</scope>
    <source>
        <strain evidence="10 11">SAG 216-7</strain>
    </source>
</reference>
<dbReference type="Pfam" id="PF23769">
    <property type="entry name" value="Beta-prop_WDR75_2nd"/>
    <property type="match status" value="1"/>
</dbReference>
<dbReference type="SMART" id="SM00320">
    <property type="entry name" value="WD40"/>
    <property type="match status" value="7"/>
</dbReference>
<dbReference type="PROSITE" id="PS50082">
    <property type="entry name" value="WD_REPEATS_2"/>
    <property type="match status" value="2"/>
</dbReference>
<evidence type="ECO:0000256" key="6">
    <source>
        <dbReference type="ARBA" id="ARBA00023242"/>
    </source>
</evidence>
<comment type="subcellular location">
    <subcellularLocation>
        <location evidence="1">Nucleus</location>
        <location evidence="1">Nucleolus</location>
    </subcellularLocation>
</comment>
<feature type="compositionally biased region" description="Low complexity" evidence="8">
    <location>
        <begin position="663"/>
        <end position="675"/>
    </location>
</feature>
<keyword evidence="5" id="KW-0677">Repeat</keyword>
<dbReference type="PANTHER" id="PTHR45176">
    <property type="entry name" value="TRANSDUCIN FAMILY PROTEIN / WD-40 REPEAT FAMILY PROTEIN-RELATED"/>
    <property type="match status" value="1"/>
</dbReference>
<feature type="compositionally biased region" description="Polar residues" evidence="8">
    <location>
        <begin position="649"/>
        <end position="660"/>
    </location>
</feature>
<comment type="caution">
    <text evidence="10">The sequence shown here is derived from an EMBL/GenBank/DDBJ whole genome shotgun (WGS) entry which is preliminary data.</text>
</comment>
<keyword evidence="2" id="KW-0690">Ribosome biogenesis</keyword>
<dbReference type="PROSITE" id="PS00678">
    <property type="entry name" value="WD_REPEATS_1"/>
    <property type="match status" value="1"/>
</dbReference>
<feature type="compositionally biased region" description="Basic and acidic residues" evidence="8">
    <location>
        <begin position="715"/>
        <end position="724"/>
    </location>
</feature>
<dbReference type="SUPFAM" id="SSF117289">
    <property type="entry name" value="Nucleoporin domain"/>
    <property type="match status" value="1"/>
</dbReference>
<evidence type="ECO:0000259" key="9">
    <source>
        <dbReference type="Pfam" id="PF23769"/>
    </source>
</evidence>
<evidence type="ECO:0000313" key="11">
    <source>
        <dbReference type="Proteomes" id="UP001491310"/>
    </source>
</evidence>
<feature type="domain" description="WD repeat-containing protein 75 second beta-propeller" evidence="9">
    <location>
        <begin position="409"/>
        <end position="625"/>
    </location>
</feature>
<evidence type="ECO:0000256" key="3">
    <source>
        <dbReference type="ARBA" id="ARBA00022552"/>
    </source>
</evidence>
<dbReference type="InterPro" id="IPR057644">
    <property type="entry name" value="Beta-prop_WDR75_2nd"/>
</dbReference>
<sequence>MGGGYISSIGAIASRDGQFILTASAAAVRIYSSSTAALIFELKGHTADVTALALSPHGSRKVYSASSDGTVRLWDIKEGTLLKTFDVGAPIRSMVVPAVGVHAFVSVVHAGGQMYGRVLRLNLATGSLEPHVHRTSAARPLTVSPGGGYVATFDKHKLFIWSTKDADKRPLTLHHTKAFTCVAIDATEDRVAAGDVSGRISMWNGFAPAVAAAAAAPEDRAAGELAAQSAQQQKRKSRDIRDAGLAKEVMHWHSSAVRSVVFSQDGAYLLSGGAEAVLVIWRLDNGARTYLPRMAGALTAITPVPSDAACYILTQADNTIRMVNVAAMRVLCSVHGLRPRVEGTPLGTVAALVPGSGELALAGAGSVLQLFDAVRDRHIDRVQVGHRNVASLSGTDEAAQGGERAVESHISHVAFSGDGTVMATVDVHPSAAASSAVGSALKFWDRRETGAAAGGAPLYTLNSHISEPQRGLVSGLAYHPSEHMAATTGLDGVLSIWRRGAANKRPDKAPAAWRCTSTAAYKGQPMSAVAFSGDGSLVAAAVTGSVTLWDPSSNALITVLANPAPARSSTMTHLQFVPSTQYLVGISADGAPSLVVWNLVTASVWWSAAVAASCLAVDPLHGAFAVALPPEPLRRWIGVAALPAPPTGPSASRPTMNGMNGSAAAARQSHAAAPANGLQMNGRRVAAAAGRPRMNGTSANGRPEAQSGSDEDAAQDSRQRADDAVSRLQASAVCAGGAFWYDEGKSTGDERALAHESGGSAVEAALTRGSASYGGGGGSVLLFDPGCPTPKQAWLLPRSGAAALMFAEEGTPLAAAGAGRAPAGTSPLLILTSDRQYTIAAAAGVDAADVSTKPAAGVPKATPVGFEAAFGPLKAARKGAGAEGSKEIEASTKFGKNFDPSDGLEASSLENECQEDIPQPRRAQLKAGHSRRIFHAQASRLPFIVWAEKLVTLERDNKVYEL</sequence>
<name>A0ABR2YHH7_9CHLO</name>
<feature type="repeat" description="WD" evidence="7">
    <location>
        <begin position="42"/>
        <end position="84"/>
    </location>
</feature>
<protein>
    <recommendedName>
        <fullName evidence="9">WD repeat-containing protein 75 second beta-propeller domain-containing protein</fullName>
    </recommendedName>
</protein>
<keyword evidence="11" id="KW-1185">Reference proteome</keyword>